<gene>
    <name evidence="2" type="ORF">BG006_007137</name>
</gene>
<dbReference type="Pfam" id="PF00651">
    <property type="entry name" value="BTB"/>
    <property type="match status" value="1"/>
</dbReference>
<evidence type="ECO:0000313" key="3">
    <source>
        <dbReference type="Proteomes" id="UP000696485"/>
    </source>
</evidence>
<feature type="domain" description="BTB" evidence="1">
    <location>
        <begin position="197"/>
        <end position="267"/>
    </location>
</feature>
<name>A0A9P5SI13_9FUNG</name>
<dbReference type="PANTHER" id="PTHR24413">
    <property type="entry name" value="SPECKLE-TYPE POZ PROTEIN"/>
    <property type="match status" value="1"/>
</dbReference>
<dbReference type="InterPro" id="IPR000210">
    <property type="entry name" value="BTB/POZ_dom"/>
</dbReference>
<dbReference type="Gene3D" id="3.30.710.10">
    <property type="entry name" value="Potassium Channel Kv1.1, Chain A"/>
    <property type="match status" value="1"/>
</dbReference>
<dbReference type="SUPFAM" id="SSF54695">
    <property type="entry name" value="POZ domain"/>
    <property type="match status" value="1"/>
</dbReference>
<dbReference type="AlphaFoldDB" id="A0A9P5SI13"/>
<dbReference type="EMBL" id="JAAAUY010000443">
    <property type="protein sequence ID" value="KAF9329850.1"/>
    <property type="molecule type" value="Genomic_DNA"/>
</dbReference>
<evidence type="ECO:0000313" key="2">
    <source>
        <dbReference type="EMBL" id="KAF9329850.1"/>
    </source>
</evidence>
<protein>
    <recommendedName>
        <fullName evidence="1">BTB domain-containing protein</fullName>
    </recommendedName>
</protein>
<proteinExistence type="predicted"/>
<sequence>MECIETNYGSTLVFCVDATEFDKSDKAMSCAQVKVRMFEVESPNLSNHGHWKCDLTETMQRSTQAVGLELSLQWVRHSGTGSSQESLKSNDFISQIKSIKVRSDSTLSELLVDKVDGESIRKGESIQVKLEAGRIAGCGRYKFRVSLHTQDVSRTRFLDKPLFTSFLDLDTSFDPVDCMENTRPDVCFRFPVSRHCAEPTVVCAHSSELKGSTYMLNKMAELSQEQSLVKKEKDTDHIFECTITEFSPMVFRVMLQYMYTGKLTLQPHSNYNQQSGDISCAERCHFENLYRIAERYEVQSLKETTLKAIRHTLNMSIAISLLTKISLDDLEADDVGHTEKAYQQSVKMMAMDIVKEYILFFGTEIFVLQTEKRPEDLSIRERQHMVSHLGEYVLANLGYLWSV</sequence>
<reference evidence="2" key="1">
    <citation type="journal article" date="2020" name="Fungal Divers.">
        <title>Resolving the Mortierellaceae phylogeny through synthesis of multi-gene phylogenetics and phylogenomics.</title>
        <authorList>
            <person name="Vandepol N."/>
            <person name="Liber J."/>
            <person name="Desiro A."/>
            <person name="Na H."/>
            <person name="Kennedy M."/>
            <person name="Barry K."/>
            <person name="Grigoriev I.V."/>
            <person name="Miller A.N."/>
            <person name="O'Donnell K."/>
            <person name="Stajich J.E."/>
            <person name="Bonito G."/>
        </authorList>
    </citation>
    <scope>NUCLEOTIDE SEQUENCE</scope>
    <source>
        <strain evidence="2">NVP1</strain>
    </source>
</reference>
<keyword evidence="3" id="KW-1185">Reference proteome</keyword>
<evidence type="ECO:0000259" key="1">
    <source>
        <dbReference type="PROSITE" id="PS50097"/>
    </source>
</evidence>
<organism evidence="2 3">
    <name type="scientific">Podila minutissima</name>
    <dbReference type="NCBI Taxonomy" id="64525"/>
    <lineage>
        <taxon>Eukaryota</taxon>
        <taxon>Fungi</taxon>
        <taxon>Fungi incertae sedis</taxon>
        <taxon>Mucoromycota</taxon>
        <taxon>Mortierellomycotina</taxon>
        <taxon>Mortierellomycetes</taxon>
        <taxon>Mortierellales</taxon>
        <taxon>Mortierellaceae</taxon>
        <taxon>Podila</taxon>
    </lineage>
</organism>
<dbReference type="Proteomes" id="UP000696485">
    <property type="component" value="Unassembled WGS sequence"/>
</dbReference>
<comment type="caution">
    <text evidence="2">The sequence shown here is derived from an EMBL/GenBank/DDBJ whole genome shotgun (WGS) entry which is preliminary data.</text>
</comment>
<accession>A0A9P5SI13</accession>
<dbReference type="InterPro" id="IPR011333">
    <property type="entry name" value="SKP1/BTB/POZ_sf"/>
</dbReference>
<dbReference type="PROSITE" id="PS50097">
    <property type="entry name" value="BTB"/>
    <property type="match status" value="1"/>
</dbReference>